<dbReference type="Pfam" id="PF13692">
    <property type="entry name" value="Glyco_trans_1_4"/>
    <property type="match status" value="1"/>
</dbReference>
<dbReference type="SUPFAM" id="SSF53756">
    <property type="entry name" value="UDP-Glycosyltransferase/glycogen phosphorylase"/>
    <property type="match status" value="1"/>
</dbReference>
<dbReference type="PANTHER" id="PTHR46401:SF2">
    <property type="entry name" value="GLYCOSYLTRANSFERASE WBBK-RELATED"/>
    <property type="match status" value="1"/>
</dbReference>
<evidence type="ECO:0000313" key="3">
    <source>
        <dbReference type="Proteomes" id="UP001431192"/>
    </source>
</evidence>
<dbReference type="Proteomes" id="UP001431192">
    <property type="component" value="Unassembled WGS sequence"/>
</dbReference>
<accession>A0ABT2P023</accession>
<name>A0ABT2P023_9GAMM</name>
<comment type="caution">
    <text evidence="2">The sequence shown here is derived from an EMBL/GenBank/DDBJ whole genome shotgun (WGS) entry which is preliminary data.</text>
</comment>
<reference evidence="2" key="1">
    <citation type="submission" date="2022-09" db="EMBL/GenBank/DDBJ databases">
        <title>Shewanella sp. KJ10-1 sp.nov, isolated from marine algae.</title>
        <authorList>
            <person name="Butt M."/>
            <person name="Lee J.K."/>
            <person name="Kim J.M."/>
            <person name="Choi D.G."/>
        </authorList>
    </citation>
    <scope>NUCLEOTIDE SEQUENCE</scope>
    <source>
        <strain evidence="2">KJ10-1</strain>
    </source>
</reference>
<keyword evidence="3" id="KW-1185">Reference proteome</keyword>
<evidence type="ECO:0000256" key="1">
    <source>
        <dbReference type="ARBA" id="ARBA00022679"/>
    </source>
</evidence>
<organism evidence="2 3">
    <name type="scientific">Shewanella phaeophyticola</name>
    <dbReference type="NCBI Taxonomy" id="2978345"/>
    <lineage>
        <taxon>Bacteria</taxon>
        <taxon>Pseudomonadati</taxon>
        <taxon>Pseudomonadota</taxon>
        <taxon>Gammaproteobacteria</taxon>
        <taxon>Alteromonadales</taxon>
        <taxon>Shewanellaceae</taxon>
        <taxon>Shewanella</taxon>
    </lineage>
</organism>
<sequence>MLENQQSPVMGYIDVLDSGRLLGWVFNPLTPDVAASFYVCLNDNVVTQGIANLFREDLKQAGLGSGHCSFSTPIDLPLHALAGKTLSLIDEQGLPIANASFAISAGEPPFIIELLACQPRQLQFVCQSTEEGELELSLYCNEQLLTTSMVQVAAGNHQFTLTIPPQFSWLTAGFFRLAVNGLPCFVWGDYIELLPLVAEPIDVVQKSRQQKGCINTNRLALLANKINAVAADGLDSANAINAYHHLTQNSPNSVSFPHVTKPRVSIILPFTFCDNKSANGRMNDSDNVTADLSKLLASLCLSMPNDDYEVVGLSHVLNNNGINNHANNIVNVDIAAQASLAEIMTALLSRAKGEYIVYCPSHCELGIASIDRLVNALMIEHVGFAAQRLVDDTGLLVDSSGVLSELSTQMSAQMPTELTDSPHRYSANDSRKCFVKAIDFAIGTATAYRKYDLSLQSIPSHCQSIEDVLFYWQLAFKQQGRVGLEVCETQDYCHNEPNVNKPFVSLINPTLLQQSRQQFAEQSTLSVVTGQAVLGTVMMLDIQTPSPDQDAGSYAALQELKLIQSLGYKVIFVPMNFVESDRYTAQLQSQGVEVCYAPYYPTLGDAICQRLPELSAIYITRYNVATHFIDFLKQTAPNLPIIFNNADLHFLREIRSALAMQSTPEHTQQALANALNTKRLELDVISKADAVLSYNDTEHAVITSHVLRQDNIFKCPWVLDEKPSPASFESREGIAFLGGYRHLPNVDAVDYFMTQVFPLLVDEDPSVTVYFYGSNMPNTFTQYHHPQVKFVGYVEELSAIFQRHKVFIAPLLSGAGIKGKVLEATAYGLPSVLSPIAAESTGLSHNISTLIAETPQLWVEHILSLNNDKSLWSRLSHNQRILAAEQYSFEQGRNKMRTVFEFLGMNSY</sequence>
<protein>
    <submittedName>
        <fullName evidence="2">Glycosyltransferase family 4 protein</fullName>
    </submittedName>
</protein>
<dbReference type="PANTHER" id="PTHR46401">
    <property type="entry name" value="GLYCOSYLTRANSFERASE WBBK-RELATED"/>
    <property type="match status" value="1"/>
</dbReference>
<gene>
    <name evidence="2" type="ORF">N4T56_03505</name>
</gene>
<dbReference type="EMBL" id="JAODOQ010000001">
    <property type="protein sequence ID" value="MCT8985746.1"/>
    <property type="molecule type" value="Genomic_DNA"/>
</dbReference>
<proteinExistence type="predicted"/>
<evidence type="ECO:0000313" key="2">
    <source>
        <dbReference type="EMBL" id="MCT8985746.1"/>
    </source>
</evidence>
<dbReference type="Gene3D" id="3.40.50.2000">
    <property type="entry name" value="Glycogen Phosphorylase B"/>
    <property type="match status" value="1"/>
</dbReference>
<dbReference type="RefSeq" id="WP_261732233.1">
    <property type="nucleotide sequence ID" value="NZ_JAODOQ010000001.1"/>
</dbReference>
<keyword evidence="1" id="KW-0808">Transferase</keyword>